<dbReference type="EMBL" id="QUNO01000016">
    <property type="protein sequence ID" value="REH36138.1"/>
    <property type="molecule type" value="Genomic_DNA"/>
</dbReference>
<comment type="caution">
    <text evidence="1">The sequence shown here is derived from an EMBL/GenBank/DDBJ whole genome shotgun (WGS) entry which is preliminary data.</text>
</comment>
<sequence length="129" mass="13841">MQGTIFVAAPPGTTWPLTLDGVERQLRQQFPDVMIFRRHAAVSDTDYLDFQVTVDGLARVSSYFDDGKLILNDGSSADWADTIVWFLGLLPAGTPAVAMIEDNPDEIVPIPAGATGHVVEALLDGLAGE</sequence>
<dbReference type="OrthoDB" id="4240008at2"/>
<evidence type="ECO:0000313" key="1">
    <source>
        <dbReference type="EMBL" id="REH36138.1"/>
    </source>
</evidence>
<proteinExistence type="predicted"/>
<dbReference type="Proteomes" id="UP000256269">
    <property type="component" value="Unassembled WGS sequence"/>
</dbReference>
<reference evidence="1 2" key="1">
    <citation type="submission" date="2018-08" db="EMBL/GenBank/DDBJ databases">
        <title>Genomic Encyclopedia of Archaeal and Bacterial Type Strains, Phase II (KMG-II): from individual species to whole genera.</title>
        <authorList>
            <person name="Goeker M."/>
        </authorList>
    </citation>
    <scope>NUCLEOTIDE SEQUENCE [LARGE SCALE GENOMIC DNA]</scope>
    <source>
        <strain evidence="1 2">DSM 45791</strain>
    </source>
</reference>
<protein>
    <submittedName>
        <fullName evidence="1">Uncharacterized protein</fullName>
    </submittedName>
</protein>
<evidence type="ECO:0000313" key="2">
    <source>
        <dbReference type="Proteomes" id="UP000256269"/>
    </source>
</evidence>
<name>A0A3E0GZZ6_9PSEU</name>
<keyword evidence="2" id="KW-1185">Reference proteome</keyword>
<dbReference type="RefSeq" id="WP_116179455.1">
    <property type="nucleotide sequence ID" value="NZ_CP144375.1"/>
</dbReference>
<gene>
    <name evidence="1" type="ORF">BCF44_1167</name>
</gene>
<accession>A0A3E0GZZ6</accession>
<organism evidence="1 2">
    <name type="scientific">Kutzneria buriramensis</name>
    <dbReference type="NCBI Taxonomy" id="1045776"/>
    <lineage>
        <taxon>Bacteria</taxon>
        <taxon>Bacillati</taxon>
        <taxon>Actinomycetota</taxon>
        <taxon>Actinomycetes</taxon>
        <taxon>Pseudonocardiales</taxon>
        <taxon>Pseudonocardiaceae</taxon>
        <taxon>Kutzneria</taxon>
    </lineage>
</organism>
<dbReference type="AlphaFoldDB" id="A0A3E0GZZ6"/>